<dbReference type="EMBL" id="WQLW01000009">
    <property type="protein sequence ID" value="MVO09946.1"/>
    <property type="molecule type" value="Genomic_DNA"/>
</dbReference>
<dbReference type="Proteomes" id="UP000431264">
    <property type="component" value="Unassembled WGS sequence"/>
</dbReference>
<name>A0A6I4ISW5_9FLAO</name>
<organism evidence="2 3">
    <name type="scientific">Flavobacterium profundi</name>
    <dbReference type="NCBI Taxonomy" id="1774945"/>
    <lineage>
        <taxon>Bacteria</taxon>
        <taxon>Pseudomonadati</taxon>
        <taxon>Bacteroidota</taxon>
        <taxon>Flavobacteriia</taxon>
        <taxon>Flavobacteriales</taxon>
        <taxon>Flavobacteriaceae</taxon>
        <taxon>Flavobacterium</taxon>
    </lineage>
</organism>
<gene>
    <name evidence="2" type="ORF">GOQ30_12315</name>
</gene>
<dbReference type="InterPro" id="IPR035986">
    <property type="entry name" value="PKD_dom_sf"/>
</dbReference>
<dbReference type="InterPro" id="IPR000601">
    <property type="entry name" value="PKD_dom"/>
</dbReference>
<dbReference type="Gene3D" id="2.60.40.10">
    <property type="entry name" value="Immunoglobulins"/>
    <property type="match status" value="1"/>
</dbReference>
<evidence type="ECO:0000313" key="3">
    <source>
        <dbReference type="Proteomes" id="UP000431264"/>
    </source>
</evidence>
<dbReference type="OrthoDB" id="9765926at2"/>
<proteinExistence type="predicted"/>
<dbReference type="Pfam" id="PF18911">
    <property type="entry name" value="PKD_4"/>
    <property type="match status" value="1"/>
</dbReference>
<dbReference type="NCBIfam" id="TIGR04131">
    <property type="entry name" value="Bac_Flav_CTERM"/>
    <property type="match status" value="1"/>
</dbReference>
<dbReference type="PROSITE" id="PS51257">
    <property type="entry name" value="PROKAR_LIPOPROTEIN"/>
    <property type="match status" value="1"/>
</dbReference>
<dbReference type="InterPro" id="IPR026341">
    <property type="entry name" value="T9SS_type_B"/>
</dbReference>
<protein>
    <submittedName>
        <fullName evidence="2">T9SS type B sorting domain-containing protein</fullName>
    </submittedName>
</protein>
<dbReference type="CDD" id="cd00146">
    <property type="entry name" value="PKD"/>
    <property type="match status" value="1"/>
</dbReference>
<dbReference type="InterPro" id="IPR013783">
    <property type="entry name" value="Ig-like_fold"/>
</dbReference>
<dbReference type="AlphaFoldDB" id="A0A6I4ISW5"/>
<reference evidence="3" key="1">
    <citation type="submission" date="2019-05" db="EMBL/GenBank/DDBJ databases">
        <title>Flavobacterium profundi sp. nov., isolated from a deep-sea seamount.</title>
        <authorList>
            <person name="Zhang D.-C."/>
        </authorList>
    </citation>
    <scope>NUCLEOTIDE SEQUENCE [LARGE SCALE GENOMIC DNA]</scope>
    <source>
        <strain evidence="3">TP390</strain>
    </source>
</reference>
<dbReference type="SUPFAM" id="SSF75011">
    <property type="entry name" value="3-carboxy-cis,cis-mucoante lactonizing enzyme"/>
    <property type="match status" value="1"/>
</dbReference>
<dbReference type="RefSeq" id="WP_140998317.1">
    <property type="nucleotide sequence ID" value="NZ_VDCZ01000009.1"/>
</dbReference>
<dbReference type="PROSITE" id="PS50093">
    <property type="entry name" value="PKD"/>
    <property type="match status" value="1"/>
</dbReference>
<dbReference type="SUPFAM" id="SSF49299">
    <property type="entry name" value="PKD domain"/>
    <property type="match status" value="1"/>
</dbReference>
<feature type="domain" description="PKD" evidence="1">
    <location>
        <begin position="413"/>
        <end position="449"/>
    </location>
</feature>
<keyword evidence="3" id="KW-1185">Reference proteome</keyword>
<evidence type="ECO:0000259" key="1">
    <source>
        <dbReference type="PROSITE" id="PS50093"/>
    </source>
</evidence>
<comment type="caution">
    <text evidence="2">The sequence shown here is derived from an EMBL/GenBank/DDBJ whole genome shotgun (WGS) entry which is preliminary data.</text>
</comment>
<evidence type="ECO:0000313" key="2">
    <source>
        <dbReference type="EMBL" id="MVO09946.1"/>
    </source>
</evidence>
<sequence>MQFKTKTYYPLLFLYFLFIVSCRIEAQNETNNWLFGGNSGINFDQDVVSPINGSMNTPAGCSSISDENGDLLFYTNGHTIWNKNHLIMDNGDDLEGDLEGIQTSIIVPKPNDPTTYYVFYTREFNASTPRIYVRGIFYSEVKFSSQNPLGEVVIKNERIANTATARLAALYHYESNSYRLITLTNSDTPIYGTGGVRLDVAFRVFIISSNGINITPVVQSIDQEFVDFGAMKISPDGKYVAVADHTLKKVFFYEFDNLVVSFNHYFTLPTVPAFGLFISPYSIEFSKDSKNFYYSGGNYVVQFPFTQIGGMEPAESYIMDCPNAKSIQLARNGKIYIASDDTTNQNHFISVIHKPEKEGVACLYENNAINLGTGIAKKGLPIFVSSFLRNRIIASDTTCVNAAFNFSLDAYAPIESVQWDFADGNLSNDLEPEHVFLNSGSYKVKATITIQGSVRNLFKTIEVYPLPVLPMNTILTQCDTDNDGQSIFNLENIKDFLVRYTPEFQFYFYRSLDDATNDLNGIENYQNYINSSNLEEIFVKIISDKGCSGISSFFIENIQTAPQEIAPIYVCENSDNIDGNTQGKFDLVRKKQQIATELNLPANYSINFYASLIDAQTKLNGLDRYYLAASSTIWVRIEDDNFNCFGIITFQAIVNSEIVLNIDDEYIICESPTNALVLDGGVTNDTWQWKSGNGTVLSNDRFFEINQIGFYILEVTKEENGKTCTRSKDFRVLSTETPTIKTVEVDNGQLSVTMNGLGNFTYSVNGVDFYGNGTYHVFNNLEPDVYTLFIKDDKDCNTIIIENILILNYPAFFTPNQDGINDKWRIKGPLERLYTTAQVSIFDRYGKIIYSFDLLDSQSGWDGNYNNLPLPSSDYWYSLILISTEGIATQKRGHFTLKR</sequence>
<accession>A0A6I4ISW5</accession>
<dbReference type="Pfam" id="PF13585">
    <property type="entry name" value="CHU_C"/>
    <property type="match status" value="1"/>
</dbReference>